<dbReference type="OMA" id="MNTFNTS"/>
<evidence type="ECO:0000256" key="1">
    <source>
        <dbReference type="SAM" id="MobiDB-lite"/>
    </source>
</evidence>
<dbReference type="eggNOG" id="ENOG502TGY5">
    <property type="taxonomic scope" value="Eukaryota"/>
</dbReference>
<dbReference type="EMBL" id="GL379876">
    <property type="protein sequence ID" value="EGT59605.1"/>
    <property type="molecule type" value="Genomic_DNA"/>
</dbReference>
<feature type="region of interest" description="Disordered" evidence="1">
    <location>
        <begin position="55"/>
        <end position="155"/>
    </location>
</feature>
<accession>G0NFK5</accession>
<keyword evidence="3" id="KW-1185">Reference proteome</keyword>
<dbReference type="Proteomes" id="UP000008068">
    <property type="component" value="Unassembled WGS sequence"/>
</dbReference>
<dbReference type="InParanoid" id="G0NFK5"/>
<organism evidence="3">
    <name type="scientific">Caenorhabditis brenneri</name>
    <name type="common">Nematode worm</name>
    <dbReference type="NCBI Taxonomy" id="135651"/>
    <lineage>
        <taxon>Eukaryota</taxon>
        <taxon>Metazoa</taxon>
        <taxon>Ecdysozoa</taxon>
        <taxon>Nematoda</taxon>
        <taxon>Chromadorea</taxon>
        <taxon>Rhabditida</taxon>
        <taxon>Rhabditina</taxon>
        <taxon>Rhabditomorpha</taxon>
        <taxon>Rhabditoidea</taxon>
        <taxon>Rhabditidae</taxon>
        <taxon>Peloderinae</taxon>
        <taxon>Caenorhabditis</taxon>
    </lineage>
</organism>
<dbReference type="AlphaFoldDB" id="G0NFK5"/>
<dbReference type="FunCoup" id="G0NFK5">
    <property type="interactions" value="1868"/>
</dbReference>
<sequence length="155" mass="17245">MTACMKANSQRVIFTKSGAVTTKRVDDHSPFAHILYHNPFPPRHKFAVVIEKAKKAKAAKPKPEDDLHTARKTSSNISLLEGTMSLTSMSSHSQLSATTPSHPINLKTPKKRSNRFRQQPPDSQMKHAKPKTPPSKSPKGTSDENRLMNTFNTSE</sequence>
<reference evidence="3" key="1">
    <citation type="submission" date="2011-07" db="EMBL/GenBank/DDBJ databases">
        <authorList>
            <consortium name="Caenorhabditis brenneri Sequencing and Analysis Consortium"/>
            <person name="Wilson R.K."/>
        </authorList>
    </citation>
    <scope>NUCLEOTIDE SEQUENCE [LARGE SCALE GENOMIC DNA]</scope>
    <source>
        <strain evidence="3">PB2801</strain>
    </source>
</reference>
<gene>
    <name evidence="2" type="ORF">CAEBREN_02282</name>
</gene>
<dbReference type="HOGENOM" id="CLU_101909_0_0_1"/>
<evidence type="ECO:0000313" key="2">
    <source>
        <dbReference type="EMBL" id="EGT59605.1"/>
    </source>
</evidence>
<protein>
    <submittedName>
        <fullName evidence="2">Uncharacterized protein</fullName>
    </submittedName>
</protein>
<feature type="compositionally biased region" description="Low complexity" evidence="1">
    <location>
        <begin position="83"/>
        <end position="99"/>
    </location>
</feature>
<dbReference type="OrthoDB" id="5840804at2759"/>
<name>G0NFK5_CAEBE</name>
<proteinExistence type="predicted"/>
<evidence type="ECO:0000313" key="3">
    <source>
        <dbReference type="Proteomes" id="UP000008068"/>
    </source>
</evidence>